<evidence type="ECO:0000313" key="4">
    <source>
        <dbReference type="Proteomes" id="UP000521872"/>
    </source>
</evidence>
<comment type="caution">
    <text evidence="3">The sequence shown here is derived from an EMBL/GenBank/DDBJ whole genome shotgun (WGS) entry which is preliminary data.</text>
</comment>
<evidence type="ECO:0000256" key="2">
    <source>
        <dbReference type="SAM" id="Phobius"/>
    </source>
</evidence>
<feature type="region of interest" description="Disordered" evidence="1">
    <location>
        <begin position="292"/>
        <end position="318"/>
    </location>
</feature>
<dbReference type="Proteomes" id="UP000521872">
    <property type="component" value="Unassembled WGS sequence"/>
</dbReference>
<evidence type="ECO:0000313" key="3">
    <source>
        <dbReference type="EMBL" id="KAF4615989.1"/>
    </source>
</evidence>
<reference evidence="3 4" key="1">
    <citation type="submission" date="2019-12" db="EMBL/GenBank/DDBJ databases">
        <authorList>
            <person name="Floudas D."/>
            <person name="Bentzer J."/>
            <person name="Ahren D."/>
            <person name="Johansson T."/>
            <person name="Persson P."/>
            <person name="Tunlid A."/>
        </authorList>
    </citation>
    <scope>NUCLEOTIDE SEQUENCE [LARGE SCALE GENOMIC DNA]</scope>
    <source>
        <strain evidence="3 4">CBS 102.39</strain>
    </source>
</reference>
<accession>A0A8H4VQ52</accession>
<keyword evidence="2" id="KW-0472">Membrane</keyword>
<gene>
    <name evidence="3" type="ORF">D9613_011472</name>
</gene>
<evidence type="ECO:0000256" key="1">
    <source>
        <dbReference type="SAM" id="MobiDB-lite"/>
    </source>
</evidence>
<dbReference type="AlphaFoldDB" id="A0A8H4VQ52"/>
<keyword evidence="2" id="KW-0812">Transmembrane</keyword>
<dbReference type="EMBL" id="JAACJL010000032">
    <property type="protein sequence ID" value="KAF4615989.1"/>
    <property type="molecule type" value="Genomic_DNA"/>
</dbReference>
<keyword evidence="2" id="KW-1133">Transmembrane helix</keyword>
<protein>
    <submittedName>
        <fullName evidence="3">Uncharacterized protein</fullName>
    </submittedName>
</protein>
<sequence>MARMSTKTGVYGWRYISARYLHVQFLCDGKIEDMEKGHLYSPSVKFYLSSFPDKVPLTALANHEGPPFDMFSKFWTSSVGVVVLISGVVLALPGISSPEIIGLENDLIPLHRRQSESGVPLVPPAQCETSCDTITSVLSSDAGCKAETCCKSTFEKNYFNCFQCVAQAANLTDLSGPQFLVDTLFNECALAGFSLPKLTFPGQNTNRVLSSVVSHAPTPVATAVTPTMPTVSGSAPANTDTGASSIIPTVSLSLPTPSHSILTPSSAIISTDSASSASGTVSQVTITSLSGSSSAASATNTSPGGSASGTSGAASPSNTPAWGIKTTSHSSGVVTLALLLGLILPRLL</sequence>
<feature type="transmembrane region" description="Helical" evidence="2">
    <location>
        <begin position="74"/>
        <end position="95"/>
    </location>
</feature>
<keyword evidence="4" id="KW-1185">Reference proteome</keyword>
<name>A0A8H4VQ52_9AGAR</name>
<proteinExistence type="predicted"/>
<organism evidence="3 4">
    <name type="scientific">Agrocybe pediades</name>
    <dbReference type="NCBI Taxonomy" id="84607"/>
    <lineage>
        <taxon>Eukaryota</taxon>
        <taxon>Fungi</taxon>
        <taxon>Dikarya</taxon>
        <taxon>Basidiomycota</taxon>
        <taxon>Agaricomycotina</taxon>
        <taxon>Agaricomycetes</taxon>
        <taxon>Agaricomycetidae</taxon>
        <taxon>Agaricales</taxon>
        <taxon>Agaricineae</taxon>
        <taxon>Strophariaceae</taxon>
        <taxon>Agrocybe</taxon>
    </lineage>
</organism>